<dbReference type="Proteomes" id="UP000078561">
    <property type="component" value="Unassembled WGS sequence"/>
</dbReference>
<evidence type="ECO:0000256" key="1">
    <source>
        <dbReference type="SAM" id="MobiDB-lite"/>
    </source>
</evidence>
<keyword evidence="3" id="KW-1185">Reference proteome</keyword>
<feature type="region of interest" description="Disordered" evidence="1">
    <location>
        <begin position="91"/>
        <end position="119"/>
    </location>
</feature>
<dbReference type="InParanoid" id="A0A163MMX4"/>
<evidence type="ECO:0000313" key="2">
    <source>
        <dbReference type="EMBL" id="SAM06509.1"/>
    </source>
</evidence>
<feature type="compositionally biased region" description="Low complexity" evidence="1">
    <location>
        <begin position="17"/>
        <end position="28"/>
    </location>
</feature>
<gene>
    <name evidence="2" type="primary">ABSGL_12398.1 scaffold 12745</name>
</gene>
<feature type="compositionally biased region" description="Low complexity" evidence="1">
    <location>
        <begin position="680"/>
        <end position="692"/>
    </location>
</feature>
<feature type="compositionally biased region" description="Low complexity" evidence="1">
    <location>
        <begin position="381"/>
        <end position="392"/>
    </location>
</feature>
<dbReference type="OrthoDB" id="2276119at2759"/>
<dbReference type="STRING" id="4829.A0A163MMX4"/>
<sequence>MPTVHPIQKKQRRSLFSSPSSSSSASPSVIFPPIRLNIEEVEKSLQDECYREYAKQQRQQQQWQQQQSQRTSPPLDSLFKIGAKTGTLPFFSAIQRPSSPPPSTTQANPSSSLALKRFQRSPLYDTDTTSTRSIQHDAPEIVLDIPSFYSSYQQFIQWTPSAKAVESQSMRNYVEDILEEVLGETDYSSRNRIIAPPSVTPSNTGILDTTSTTASDSATTSTTFNTTTDTDSVIIDSTSNTAASTAMDTTSPTMAPTTPTADITTTIDVACTAVDTTSPTMASTSLTTDTTTTIDVASTAMDTTSPTMVPTSPTTDTTTTMDIASTTLGNTFSVSTAAATTTTTTTTTIDTSATSATSVTDTMATAPEAPISSAQQLTNATSTSTTTTSSSHSNNIVPVFATDFQLRAVENEIQRLNGNFSSERNLKNRIGKVIDIFNHPLHAMIPGYNIHTEGQGADIWRGSGKTLFLQQLIARLEDQEQDFDIAIVCYDLNMEGFLLDLFTKLKYPATRLNTVIKGCWQKEHGIVLCIRKKLTEQQSVHLQQSSFTNKVHLVISCDVRIQPNDPVVTLFENARENAHHSPPPVILLSTVGSVEERLTDYSQSTNPTAWRIPDQESCATIFDSGADKPVEHPQSLTAMVVDSVVRWISADATLPFSLGLDQQEDEDYSEPQASPPPRSESPQPQALPSPQQENQAQLSPPHLDITEETTDTNAMMDIDHDQGLAIDTEQPSQQPPPNARRDDFIKLFSHVSLDQMATNLKSYESSHHRSAKELFTTTSDDDSFYSAEMESSPVDDPAATSVHEVMDKINCHQDEEKDVQLANALKSLKLDFDKKCLDLYAAMMARYQTEVADLQQDFVKQAELVLAKNSPSS</sequence>
<proteinExistence type="predicted"/>
<reference evidence="2" key="1">
    <citation type="submission" date="2016-04" db="EMBL/GenBank/DDBJ databases">
        <authorList>
            <person name="Evans L.H."/>
            <person name="Alamgir A."/>
            <person name="Owens N."/>
            <person name="Weber N.D."/>
            <person name="Virtaneva K."/>
            <person name="Barbian K."/>
            <person name="Babar A."/>
            <person name="Rosenke K."/>
        </authorList>
    </citation>
    <scope>NUCLEOTIDE SEQUENCE [LARGE SCALE GENOMIC DNA]</scope>
    <source>
        <strain evidence="2">CBS 101.48</strain>
    </source>
</reference>
<name>A0A163MMX4_ABSGL</name>
<organism evidence="2">
    <name type="scientific">Absidia glauca</name>
    <name type="common">Pin mould</name>
    <dbReference type="NCBI Taxonomy" id="4829"/>
    <lineage>
        <taxon>Eukaryota</taxon>
        <taxon>Fungi</taxon>
        <taxon>Fungi incertae sedis</taxon>
        <taxon>Mucoromycota</taxon>
        <taxon>Mucoromycotina</taxon>
        <taxon>Mucoromycetes</taxon>
        <taxon>Mucorales</taxon>
        <taxon>Cunninghamellaceae</taxon>
        <taxon>Absidia</taxon>
    </lineage>
</organism>
<dbReference type="AlphaFoldDB" id="A0A163MMX4"/>
<accession>A0A163MMX4</accession>
<dbReference type="EMBL" id="LT554591">
    <property type="protein sequence ID" value="SAM06509.1"/>
    <property type="molecule type" value="Genomic_DNA"/>
</dbReference>
<feature type="region of interest" description="Disordered" evidence="1">
    <location>
        <begin position="368"/>
        <end position="392"/>
    </location>
</feature>
<evidence type="ECO:0000313" key="3">
    <source>
        <dbReference type="Proteomes" id="UP000078561"/>
    </source>
</evidence>
<protein>
    <submittedName>
        <fullName evidence="2">Uncharacterized protein</fullName>
    </submittedName>
</protein>
<feature type="compositionally biased region" description="Low complexity" evidence="1">
    <location>
        <begin position="208"/>
        <end position="224"/>
    </location>
</feature>
<feature type="region of interest" description="Disordered" evidence="1">
    <location>
        <begin position="1"/>
        <end position="29"/>
    </location>
</feature>
<feature type="region of interest" description="Disordered" evidence="1">
    <location>
        <begin position="195"/>
        <end position="224"/>
    </location>
</feature>
<feature type="region of interest" description="Disordered" evidence="1">
    <location>
        <begin position="662"/>
        <end position="701"/>
    </location>
</feature>